<dbReference type="PANTHER" id="PTHR24221">
    <property type="entry name" value="ATP-BINDING CASSETTE SUB-FAMILY B"/>
    <property type="match status" value="1"/>
</dbReference>
<feature type="transmembrane region" description="Helical" evidence="7">
    <location>
        <begin position="244"/>
        <end position="271"/>
    </location>
</feature>
<comment type="subcellular location">
    <subcellularLocation>
        <location evidence="1">Cell membrane</location>
        <topology evidence="1">Multi-pass membrane protein</topology>
    </subcellularLocation>
</comment>
<feature type="domain" description="ABC transporter" evidence="8">
    <location>
        <begin position="355"/>
        <end position="579"/>
    </location>
</feature>
<evidence type="ECO:0000256" key="2">
    <source>
        <dbReference type="ARBA" id="ARBA00022692"/>
    </source>
</evidence>
<gene>
    <name evidence="10" type="primary">cydC</name>
    <name evidence="10" type="ORF">IGS67_11105</name>
</gene>
<sequence length="603" mass="60818">MTAPAPRRDPLRRVLPLLEVSPARALAAVGLGSLALGSALALAAVSAWLIARASQMPPVLSLSVATVGVRAFGIGRGLFRYLERLASHEVALRGVASLRTNLYRVLAAGRLDAVAGLRRGDLLARTGQDADTVGDVVVRALVPAGVAVVLSLGAVITVGAFLPSAALVLTLCLLVAGVVSPWLTARATRASEAATVDARARVTDAALTLLEDSALLQVTGALDDERARLRAADREMSAARDRTAAPLAVAAAIADVAVGVALLGALVLGIPAVGAGMLAPVELAVVALVPLAAFEATSLLPAAAVQLHRSRAAAGRIAALLDACDPDGSVSAHVLATPPTADAPTHATVPDAPRVAAAGIACAWPGRAPVVEGLDLDITPGRVVALVGPSGIGKTTALLTLGGLLEPAAGTVTSPAGSSIVTAEDAHIFATSVLENLRVARGTVTEAEAAETLRLLGLGTWLDALPDGLGTLLGPGGATVSGGERRRLLLARAVLADAPILLVDEPAEHVEPGAADALVAEVLPRLAAAGRGIVVATHRLTPLDAVDEVVVLALPPAVPGASSATSDGLRPAARVVARGSHAFLLEHLPAYRTAWDLERAEAR</sequence>
<dbReference type="PANTHER" id="PTHR24221:SF654">
    <property type="entry name" value="ATP-BINDING CASSETTE SUB-FAMILY B MEMBER 6"/>
    <property type="match status" value="1"/>
</dbReference>
<keyword evidence="2 7" id="KW-0812">Transmembrane</keyword>
<name>A0ABR9DSP8_9MICO</name>
<evidence type="ECO:0000259" key="8">
    <source>
        <dbReference type="PROSITE" id="PS50893"/>
    </source>
</evidence>
<dbReference type="InterPro" id="IPR027417">
    <property type="entry name" value="P-loop_NTPase"/>
</dbReference>
<dbReference type="PROSITE" id="PS50929">
    <property type="entry name" value="ABC_TM1F"/>
    <property type="match status" value="1"/>
</dbReference>
<feature type="transmembrane region" description="Helical" evidence="7">
    <location>
        <begin position="283"/>
        <end position="307"/>
    </location>
</feature>
<dbReference type="Pfam" id="PF00005">
    <property type="entry name" value="ABC_tran"/>
    <property type="match status" value="1"/>
</dbReference>
<evidence type="ECO:0000256" key="6">
    <source>
        <dbReference type="ARBA" id="ARBA00023136"/>
    </source>
</evidence>
<accession>A0ABR9DSP8</accession>
<dbReference type="InterPro" id="IPR036640">
    <property type="entry name" value="ABC1_TM_sf"/>
</dbReference>
<protein>
    <submittedName>
        <fullName evidence="10">Thiol reductant ABC exporter subunit CydC</fullName>
    </submittedName>
</protein>
<evidence type="ECO:0000256" key="3">
    <source>
        <dbReference type="ARBA" id="ARBA00022741"/>
    </source>
</evidence>
<keyword evidence="4" id="KW-0067">ATP-binding</keyword>
<dbReference type="Gene3D" id="3.40.50.300">
    <property type="entry name" value="P-loop containing nucleotide triphosphate hydrolases"/>
    <property type="match status" value="1"/>
</dbReference>
<dbReference type="PROSITE" id="PS00211">
    <property type="entry name" value="ABC_TRANSPORTER_1"/>
    <property type="match status" value="1"/>
</dbReference>
<evidence type="ECO:0000256" key="1">
    <source>
        <dbReference type="ARBA" id="ARBA00004651"/>
    </source>
</evidence>
<comment type="caution">
    <text evidence="10">The sequence shown here is derived from an EMBL/GenBank/DDBJ whole genome shotgun (WGS) entry which is preliminary data.</text>
</comment>
<feature type="transmembrane region" description="Helical" evidence="7">
    <location>
        <begin position="136"/>
        <end position="158"/>
    </location>
</feature>
<keyword evidence="5 7" id="KW-1133">Transmembrane helix</keyword>
<dbReference type="Proteomes" id="UP000642107">
    <property type="component" value="Unassembled WGS sequence"/>
</dbReference>
<dbReference type="RefSeq" id="WP_192280937.1">
    <property type="nucleotide sequence ID" value="NZ_JACZDF010000006.1"/>
</dbReference>
<evidence type="ECO:0000313" key="11">
    <source>
        <dbReference type="Proteomes" id="UP000642107"/>
    </source>
</evidence>
<dbReference type="SMART" id="SM00382">
    <property type="entry name" value="AAA"/>
    <property type="match status" value="1"/>
</dbReference>
<dbReference type="InterPro" id="IPR017871">
    <property type="entry name" value="ABC_transporter-like_CS"/>
</dbReference>
<dbReference type="SUPFAM" id="SSF52540">
    <property type="entry name" value="P-loop containing nucleoside triphosphate hydrolases"/>
    <property type="match status" value="1"/>
</dbReference>
<organism evidence="10 11">
    <name type="scientific">Flavimobilis rhizosphaerae</name>
    <dbReference type="NCBI Taxonomy" id="2775421"/>
    <lineage>
        <taxon>Bacteria</taxon>
        <taxon>Bacillati</taxon>
        <taxon>Actinomycetota</taxon>
        <taxon>Actinomycetes</taxon>
        <taxon>Micrococcales</taxon>
        <taxon>Jonesiaceae</taxon>
        <taxon>Flavimobilis</taxon>
    </lineage>
</organism>
<dbReference type="Gene3D" id="1.20.1560.10">
    <property type="entry name" value="ABC transporter type 1, transmembrane domain"/>
    <property type="match status" value="1"/>
</dbReference>
<evidence type="ECO:0000256" key="5">
    <source>
        <dbReference type="ARBA" id="ARBA00022989"/>
    </source>
</evidence>
<feature type="transmembrane region" description="Helical" evidence="7">
    <location>
        <begin position="164"/>
        <end position="183"/>
    </location>
</feature>
<proteinExistence type="predicted"/>
<dbReference type="InterPro" id="IPR039421">
    <property type="entry name" value="Type_1_exporter"/>
</dbReference>
<dbReference type="InterPro" id="IPR011527">
    <property type="entry name" value="ABC1_TM_dom"/>
</dbReference>
<dbReference type="NCBIfam" id="TIGR02868">
    <property type="entry name" value="CydC"/>
    <property type="match status" value="1"/>
</dbReference>
<dbReference type="SUPFAM" id="SSF90123">
    <property type="entry name" value="ABC transporter transmembrane region"/>
    <property type="match status" value="1"/>
</dbReference>
<evidence type="ECO:0000256" key="7">
    <source>
        <dbReference type="SAM" id="Phobius"/>
    </source>
</evidence>
<keyword evidence="3" id="KW-0547">Nucleotide-binding</keyword>
<keyword evidence="11" id="KW-1185">Reference proteome</keyword>
<reference evidence="10 11" key="1">
    <citation type="submission" date="2020-09" db="EMBL/GenBank/DDBJ databases">
        <title>Flavimobilis rhizosphaerae sp. nov., isolated from rhizosphere soil of Spartina alterniflora.</title>
        <authorList>
            <person name="Hanqin C."/>
        </authorList>
    </citation>
    <scope>NUCLEOTIDE SEQUENCE [LARGE SCALE GENOMIC DNA]</scope>
    <source>
        <strain evidence="10 11">GY 10621</strain>
    </source>
</reference>
<feature type="domain" description="ABC transmembrane type-1" evidence="9">
    <location>
        <begin position="26"/>
        <end position="309"/>
    </location>
</feature>
<keyword evidence="6 7" id="KW-0472">Membrane</keyword>
<dbReference type="EMBL" id="JACZDF010000006">
    <property type="protein sequence ID" value="MBD9700033.1"/>
    <property type="molecule type" value="Genomic_DNA"/>
</dbReference>
<evidence type="ECO:0000259" key="9">
    <source>
        <dbReference type="PROSITE" id="PS50929"/>
    </source>
</evidence>
<dbReference type="InterPro" id="IPR014223">
    <property type="entry name" value="ABC_CydC/D"/>
</dbReference>
<dbReference type="PROSITE" id="PS50893">
    <property type="entry name" value="ABC_TRANSPORTER_2"/>
    <property type="match status" value="1"/>
</dbReference>
<dbReference type="InterPro" id="IPR003593">
    <property type="entry name" value="AAA+_ATPase"/>
</dbReference>
<evidence type="ECO:0000256" key="4">
    <source>
        <dbReference type="ARBA" id="ARBA00022840"/>
    </source>
</evidence>
<dbReference type="InterPro" id="IPR003439">
    <property type="entry name" value="ABC_transporter-like_ATP-bd"/>
</dbReference>
<evidence type="ECO:0000313" key="10">
    <source>
        <dbReference type="EMBL" id="MBD9700033.1"/>
    </source>
</evidence>